<reference evidence="1" key="2">
    <citation type="submission" date="2022-01" db="EMBL/GenBank/DDBJ databases">
        <authorList>
            <person name="Yamashiro T."/>
            <person name="Shiraishi A."/>
            <person name="Satake H."/>
            <person name="Nakayama K."/>
        </authorList>
    </citation>
    <scope>NUCLEOTIDE SEQUENCE</scope>
</reference>
<gene>
    <name evidence="1" type="ORF">Tco_1069462</name>
</gene>
<accession>A0ABQ5HJ15</accession>
<dbReference type="EMBL" id="BQNB010019664">
    <property type="protein sequence ID" value="GJT87745.1"/>
    <property type="molecule type" value="Genomic_DNA"/>
</dbReference>
<dbReference type="Proteomes" id="UP001151760">
    <property type="component" value="Unassembled WGS sequence"/>
</dbReference>
<sequence length="261" mass="29862">MFYPRFTKVIVDYFMAKDPSISRRNKMFWHTARDDSMFTTIRVISKHQDTQVYGAILPQHLTNQAMLESKAYKTYRAYATGEKTPNQNVQRRKLILNHLPRRSVLKLIKEKESRLQLREMFLTKPLHSLYPLAINQDSPVKSESSSQPSYLRDDDAVSSNFQDLYPASPELCPSFTMKNIFYALSNNSFGKESPIPPSTIGTPSTMLSPSLISRILSSGGIIVTLRNKAKTNHLLYFCPTSNFEMGETHRETKLRTSRGAN</sequence>
<evidence type="ECO:0000313" key="2">
    <source>
        <dbReference type="Proteomes" id="UP001151760"/>
    </source>
</evidence>
<protein>
    <submittedName>
        <fullName evidence="1">Uncharacterized protein</fullName>
    </submittedName>
</protein>
<name>A0ABQ5HJ15_9ASTR</name>
<comment type="caution">
    <text evidence="1">The sequence shown here is derived from an EMBL/GenBank/DDBJ whole genome shotgun (WGS) entry which is preliminary data.</text>
</comment>
<keyword evidence="2" id="KW-1185">Reference proteome</keyword>
<proteinExistence type="predicted"/>
<organism evidence="1 2">
    <name type="scientific">Tanacetum coccineum</name>
    <dbReference type="NCBI Taxonomy" id="301880"/>
    <lineage>
        <taxon>Eukaryota</taxon>
        <taxon>Viridiplantae</taxon>
        <taxon>Streptophyta</taxon>
        <taxon>Embryophyta</taxon>
        <taxon>Tracheophyta</taxon>
        <taxon>Spermatophyta</taxon>
        <taxon>Magnoliopsida</taxon>
        <taxon>eudicotyledons</taxon>
        <taxon>Gunneridae</taxon>
        <taxon>Pentapetalae</taxon>
        <taxon>asterids</taxon>
        <taxon>campanulids</taxon>
        <taxon>Asterales</taxon>
        <taxon>Asteraceae</taxon>
        <taxon>Asteroideae</taxon>
        <taxon>Anthemideae</taxon>
        <taxon>Anthemidinae</taxon>
        <taxon>Tanacetum</taxon>
    </lineage>
</organism>
<reference evidence="1" key="1">
    <citation type="journal article" date="2022" name="Int. J. Mol. Sci.">
        <title>Draft Genome of Tanacetum Coccineum: Genomic Comparison of Closely Related Tanacetum-Family Plants.</title>
        <authorList>
            <person name="Yamashiro T."/>
            <person name="Shiraishi A."/>
            <person name="Nakayama K."/>
            <person name="Satake H."/>
        </authorList>
    </citation>
    <scope>NUCLEOTIDE SEQUENCE</scope>
</reference>
<evidence type="ECO:0000313" key="1">
    <source>
        <dbReference type="EMBL" id="GJT87745.1"/>
    </source>
</evidence>